<dbReference type="InterPro" id="IPR045622">
    <property type="entry name" value="DUF6441"/>
</dbReference>
<accession>F7XZY5</accession>
<gene>
    <name evidence="1" type="ordered locus">Mesop_3758</name>
</gene>
<dbReference type="HOGENOM" id="CLU_1353325_0_0_5"/>
<sequence>MSGLLIFLEAASGQFDKAMEDATSDVKKASMGAAHKAADIMKRDGRADIAAAGFGPKWQNALRVVVYPKNAESIQPTIQTYHKIGYSEIFEEGGSIFGKPLLWLPIEKNLPTRQGLHRVTPSFYVKNIGPLFPIYRAGKAPLLAARVKTGRRNKQGVAEMETVPMFVGIDEVTLKDRFHIREIADQVADQLPGIFAAEFDGG</sequence>
<proteinExistence type="predicted"/>
<reference evidence="1 2" key="1">
    <citation type="submission" date="2010-10" db="EMBL/GenBank/DDBJ databases">
        <title>Complete sequence of Mesorhizobium opportunistum WSM2075.</title>
        <authorList>
            <consortium name="US DOE Joint Genome Institute"/>
            <person name="Lucas S."/>
            <person name="Copeland A."/>
            <person name="Lapidus A."/>
            <person name="Cheng J.-F."/>
            <person name="Bruce D."/>
            <person name="Goodwin L."/>
            <person name="Pitluck S."/>
            <person name="Chertkov O."/>
            <person name="Misra M."/>
            <person name="Detter J.C."/>
            <person name="Han C."/>
            <person name="Tapia R."/>
            <person name="Land M."/>
            <person name="Hauser L."/>
            <person name="Kyrpides N."/>
            <person name="Ovchinnikova G."/>
            <person name="Mavrommatis K.M."/>
            <person name="Tiwari R.P."/>
            <person name="Howieson J.G."/>
            <person name="O'Hara G.W."/>
            <person name="Nandasena K.G."/>
            <person name="Woyke T."/>
        </authorList>
    </citation>
    <scope>NUCLEOTIDE SEQUENCE [LARGE SCALE GENOMIC DNA]</scope>
    <source>
        <strain evidence="2">LMG 24607 / HAMBI 3007 / WSM2075</strain>
    </source>
</reference>
<dbReference type="STRING" id="536019.Mesop_3758"/>
<dbReference type="Proteomes" id="UP000001623">
    <property type="component" value="Chromosome"/>
</dbReference>
<dbReference type="KEGG" id="mop:Mesop_3758"/>
<dbReference type="RefSeq" id="WP_013894883.1">
    <property type="nucleotide sequence ID" value="NC_015675.1"/>
</dbReference>
<dbReference type="AlphaFoldDB" id="F7XZY5"/>
<protein>
    <submittedName>
        <fullName evidence="1">Uncharacterized protein</fullName>
    </submittedName>
</protein>
<evidence type="ECO:0000313" key="2">
    <source>
        <dbReference type="Proteomes" id="UP000001623"/>
    </source>
</evidence>
<name>F7XZY5_MESOW</name>
<organism evidence="1 2">
    <name type="scientific">Mesorhizobium opportunistum (strain LMG 24607 / HAMBI 3007 / WSM2075)</name>
    <dbReference type="NCBI Taxonomy" id="536019"/>
    <lineage>
        <taxon>Bacteria</taxon>
        <taxon>Pseudomonadati</taxon>
        <taxon>Pseudomonadota</taxon>
        <taxon>Alphaproteobacteria</taxon>
        <taxon>Hyphomicrobiales</taxon>
        <taxon>Phyllobacteriaceae</taxon>
        <taxon>Mesorhizobium</taxon>
    </lineage>
</organism>
<dbReference type="EMBL" id="CP002279">
    <property type="protein sequence ID" value="AEH88199.1"/>
    <property type="molecule type" value="Genomic_DNA"/>
</dbReference>
<dbReference type="Pfam" id="PF20039">
    <property type="entry name" value="DUF6441"/>
    <property type="match status" value="1"/>
</dbReference>
<evidence type="ECO:0000313" key="1">
    <source>
        <dbReference type="EMBL" id="AEH88199.1"/>
    </source>
</evidence>